<keyword evidence="4" id="KW-1185">Reference proteome</keyword>
<reference evidence="3 4" key="1">
    <citation type="journal article" date="2019" name="Appl. Microbiol. Biotechnol.">
        <title>Genome sequence of Isaria javanica and comparative genome analysis insights into family S53 peptidase evolution in fungal entomopathogens.</title>
        <authorList>
            <person name="Lin R."/>
            <person name="Zhang X."/>
            <person name="Xin B."/>
            <person name="Zou M."/>
            <person name="Gao Y."/>
            <person name="Qin F."/>
            <person name="Hu Q."/>
            <person name="Xie B."/>
            <person name="Cheng X."/>
        </authorList>
    </citation>
    <scope>NUCLEOTIDE SEQUENCE [LARGE SCALE GENOMIC DNA]</scope>
    <source>
        <strain evidence="3 4">IJ1G</strain>
    </source>
</reference>
<accession>A0A545USS9</accession>
<dbReference type="EMBL" id="SPUK01000015">
    <property type="protein sequence ID" value="TQV92529.1"/>
    <property type="molecule type" value="Genomic_DNA"/>
</dbReference>
<sequence length="328" mass="36981">MPANHDYGILYATISCVVGACIVYALATGRNVWPGAGALRRRQRSPNQSDTDRRRQYDFSKNFPPSQRGSSMNSSLALWNVGTQSSRLLPMDADYRLANPSLYVFSGFTVGEIKSLGKFPDYAKLSGVPLPTPLERFSIDSAEPRPYRPFRWPYVQTMSLQKMDPDYWIELESTYSERIFQRHELFAAHGKNILCSLPGSELACNELMEMVVQFLCARYPQLFKRNGMTLMNHILGTTSDLTSEEPLRVLLKNVPEDFAIMLRDERTGRYCLRAGVVCSTIGWTLGEKIGLGLADIHQPVPDYHEKIGLSTDRYAAQAPSNATENDNY</sequence>
<feature type="region of interest" description="Disordered" evidence="1">
    <location>
        <begin position="38"/>
        <end position="73"/>
    </location>
</feature>
<evidence type="ECO:0000256" key="2">
    <source>
        <dbReference type="SAM" id="Phobius"/>
    </source>
</evidence>
<dbReference type="Proteomes" id="UP000315783">
    <property type="component" value="Unassembled WGS sequence"/>
</dbReference>
<evidence type="ECO:0000256" key="1">
    <source>
        <dbReference type="SAM" id="MobiDB-lite"/>
    </source>
</evidence>
<name>A0A545USS9_9HYPO</name>
<keyword evidence="2" id="KW-1133">Transmembrane helix</keyword>
<organism evidence="3 4">
    <name type="scientific">Cordyceps javanica</name>
    <dbReference type="NCBI Taxonomy" id="43265"/>
    <lineage>
        <taxon>Eukaryota</taxon>
        <taxon>Fungi</taxon>
        <taxon>Dikarya</taxon>
        <taxon>Ascomycota</taxon>
        <taxon>Pezizomycotina</taxon>
        <taxon>Sordariomycetes</taxon>
        <taxon>Hypocreomycetidae</taxon>
        <taxon>Hypocreales</taxon>
        <taxon>Cordycipitaceae</taxon>
        <taxon>Cordyceps</taxon>
    </lineage>
</organism>
<proteinExistence type="predicted"/>
<dbReference type="STRING" id="43265.A0A545USS9"/>
<keyword evidence="2" id="KW-0812">Transmembrane</keyword>
<dbReference type="Pfam" id="PF11927">
    <property type="entry name" value="HODM_asu-like"/>
    <property type="match status" value="1"/>
</dbReference>
<evidence type="ECO:0000313" key="3">
    <source>
        <dbReference type="EMBL" id="TQV92529.1"/>
    </source>
</evidence>
<keyword evidence="2" id="KW-0472">Membrane</keyword>
<dbReference type="AlphaFoldDB" id="A0A545USS9"/>
<dbReference type="InterPro" id="IPR021848">
    <property type="entry name" value="HODM_asu-like"/>
</dbReference>
<feature type="compositionally biased region" description="Polar residues" evidence="1">
    <location>
        <begin position="63"/>
        <end position="73"/>
    </location>
</feature>
<feature type="transmembrane region" description="Helical" evidence="2">
    <location>
        <begin position="7"/>
        <end position="27"/>
    </location>
</feature>
<gene>
    <name evidence="3" type="ORF">IF1G_09047</name>
</gene>
<protein>
    <submittedName>
        <fullName evidence="3">HRQ family protein</fullName>
    </submittedName>
</protein>
<comment type="caution">
    <text evidence="3">The sequence shown here is derived from an EMBL/GenBank/DDBJ whole genome shotgun (WGS) entry which is preliminary data.</text>
</comment>
<evidence type="ECO:0000313" key="4">
    <source>
        <dbReference type="Proteomes" id="UP000315783"/>
    </source>
</evidence>